<dbReference type="InterPro" id="IPR011042">
    <property type="entry name" value="6-blade_b-propeller_TolB-like"/>
</dbReference>
<accession>A0A0L8GT47</accession>
<dbReference type="SUPFAM" id="SSF63829">
    <property type="entry name" value="Calcium-dependent phosphotriesterase"/>
    <property type="match status" value="1"/>
</dbReference>
<dbReference type="SUPFAM" id="SSF50969">
    <property type="entry name" value="YVTN repeat-like/Quinoprotein amine dehydrogenase"/>
    <property type="match status" value="2"/>
</dbReference>
<dbReference type="Gene3D" id="2.120.10.30">
    <property type="entry name" value="TolB, C-terminal domain"/>
    <property type="match status" value="1"/>
</dbReference>
<name>A0A0L8GT47_OCTBM</name>
<reference evidence="2" key="1">
    <citation type="submission" date="2015-07" db="EMBL/GenBank/DDBJ databases">
        <title>MeaNS - Measles Nucleotide Surveillance Program.</title>
        <authorList>
            <person name="Tran T."/>
            <person name="Druce J."/>
        </authorList>
    </citation>
    <scope>NUCLEOTIDE SEQUENCE</scope>
    <source>
        <strain evidence="2">UCB-OBI-ISO-001</strain>
        <tissue evidence="2">Gonad</tissue>
    </source>
</reference>
<protein>
    <submittedName>
        <fullName evidence="2">Uncharacterized protein</fullName>
    </submittedName>
</protein>
<gene>
    <name evidence="2" type="ORF">OCBIM_22028420mg</name>
</gene>
<sequence>MLKIKKINEENKMLAIDIPSKEHNMLISAKAFDEVSILGKVCNKGSTKKADKEQKITKLSLHHIITCTRTLVKGQYIDMFIDFVKEKCNDIQSMGLDRYRFLRNIKREMKHFLEYTKKNNEFVLQNLDWFHGQLFDIYTASNPYARKSITMPKPLLKFHPLSSVECRKLKFEVSGEDLPNFISHVVPTSGGIVTYTSHMMTICYATTDGSSNVVHCPSPITDMDRIGEDSVLATIPFKKKILVISPTSCNMKTLDYGFHKISYFKQSTFLGTELFGKIMYLIDWDDNQVKEKFSLKHIPTNIVVGPQYRILVTSANINTISCYDLDGRQLFHLSTQSTDIQIDLAVYQNYFYAVQGNIIYKISPTGAMSQRELKIKARYISLCTNNILLVDYAGVVHTTRTDSNFWPRFSNHQQECTPSLKDQIDIDDPYNIRKILPMSASSVLIVYEDLKVMLIIHEGQRFGKTFLTFKSKPSVFCRVDSNRFLVLFREDRKLQYITCPQLTEGHLIGVDSDYSQMCHIVSNKCLALTTSGNKAEVHILLIKEDNVETINRISLEHGDVVIAATPVNFVVADKREHRLLFFSSSGERLFKRLIDFNGYPHYIFADNLYFYVIFRRESMMTCYDITGEMKWQLKLPSNFSLDSAVFQGTAYVLDFLLSRVLLYKYHNASRCYSNFKNPYIRNLDIRLKENRKILIAGMYHLPNGQRVVSDINNNCLLYICNEGDIVATLYLPSVATDICQWDCNQIGVILPLEKQLRLIGNLSKKVRIVALSHPYVKVRKLGEGQIVCYCDKPSHLDIVSIENHNQGKVISTISIPFVLKSLAVENDTQNVLIVAKEKVFLYKTTTTTRRRRRGSRIKKKKRSMIPSVLLSQVKPPPNLFGGCIDNMFVYLIDNSRMFAINDHNLVVTDHVANKQLNMHIDLVDVFSRNICVSEMFSSTVHVEDLTVSDKPHYFVVPRCSRDKKQPMCKDLVITENNLIAIFDSSNANIKILTFDGHLVDSIKTNVIPRHMCRWHSNTLVITTQKHQLLTLKVNFPLILTSYRTKINYEYIASFSDNQLVCNRNNDKNTLFIIGIDEMSSTVNITKKINITKIVKNSHYNITDIAVTVNDDIIVNIGPLVIFFNRNGECFCSFSQYFDTQYDCMGIDDTYLYLYGFCDIYGYGTYNYIACLSLTGEYKKVFSKIRDYKHRINIEKLNCNGPRFVGHNHSYRRTSNLYVEGLLNVSRERFTVSRLLTNNCPVQVKDIDISTNGQTVVCEKANSGNVKIFDRRGELLCHRDLGTLVGGVCFTEERNIMVTVPNRQEIFQLSQQDLVLHKVWQSPAPYSAIWRKAGNIYCCVHTNLTEYYSIKIDGDQLKVLDYVSLLMIDSGLHFPSITSQMKKEIFSNELIDKLKYSEGGERKCKSGEIVGKGRLKARNGNYMAASMLGSDEITVWRMPYRTAMYPASIPPCDKPVDFNDLRKLIMLDANIAVFMLIDTVIVITTTGNVLQHKQLQKKPSPKDICQWTDEHFIVTSGKQLTFFNRNLSLLKTISTEKYYNRIYKKNDNQLLCAFSTDVYNPSVEFSSLDIVEIHGDTCKHIRRVCSGKYVMTAIGVTSSEDIVVVTKGNGYTVCFYREHLVRRLKINIEVEPDLTIHGENVYVTDAENDIYQVSVDSIQETFEDEDEDQIFEESVDHISVESEDQISAESEDQIFEESEDQLSVESEDQIFEESEDQLSVESEDQIFEESEDQLSVESEDQIFEESEDQLSVESEDQIFEESEDQLSVESEDQIFEESEDQLSEESEDQIFVESEDQISVESEDQIPDNKPHLFLSGDDVEAINVLGLAVSDSSVVIFGPVHGNQSYCFFHYER</sequence>
<feature type="region of interest" description="Disordered" evidence="1">
    <location>
        <begin position="1756"/>
        <end position="1788"/>
    </location>
</feature>
<evidence type="ECO:0000256" key="1">
    <source>
        <dbReference type="SAM" id="MobiDB-lite"/>
    </source>
</evidence>
<proteinExistence type="predicted"/>
<evidence type="ECO:0000313" key="2">
    <source>
        <dbReference type="EMBL" id="KOF80123.1"/>
    </source>
</evidence>
<dbReference type="InterPro" id="IPR011044">
    <property type="entry name" value="Quino_amine_DH_bsu"/>
</dbReference>
<dbReference type="EMBL" id="KQ420483">
    <property type="protein sequence ID" value="KOF80123.1"/>
    <property type="molecule type" value="Genomic_DNA"/>
</dbReference>
<dbReference type="OrthoDB" id="10308797at2759"/>
<organism evidence="2">
    <name type="scientific">Octopus bimaculoides</name>
    <name type="common">California two-spotted octopus</name>
    <dbReference type="NCBI Taxonomy" id="37653"/>
    <lineage>
        <taxon>Eukaryota</taxon>
        <taxon>Metazoa</taxon>
        <taxon>Spiralia</taxon>
        <taxon>Lophotrochozoa</taxon>
        <taxon>Mollusca</taxon>
        <taxon>Cephalopoda</taxon>
        <taxon>Coleoidea</taxon>
        <taxon>Octopodiformes</taxon>
        <taxon>Octopoda</taxon>
        <taxon>Incirrata</taxon>
        <taxon>Octopodidae</taxon>
        <taxon>Octopus</taxon>
    </lineage>
</organism>